<organism evidence="2 3">
    <name type="scientific">Qipengyuania gaetbuli</name>
    <dbReference type="NCBI Taxonomy" id="266952"/>
    <lineage>
        <taxon>Bacteria</taxon>
        <taxon>Pseudomonadati</taxon>
        <taxon>Pseudomonadota</taxon>
        <taxon>Alphaproteobacteria</taxon>
        <taxon>Sphingomonadales</taxon>
        <taxon>Erythrobacteraceae</taxon>
        <taxon>Qipengyuania</taxon>
    </lineage>
</organism>
<dbReference type="EMBL" id="WTYF01000004">
    <property type="protein sequence ID" value="MXO52299.1"/>
    <property type="molecule type" value="Genomic_DNA"/>
</dbReference>
<comment type="caution">
    <text evidence="2">The sequence shown here is derived from an EMBL/GenBank/DDBJ whole genome shotgun (WGS) entry which is preliminary data.</text>
</comment>
<evidence type="ECO:0000313" key="2">
    <source>
        <dbReference type="EMBL" id="MXO52299.1"/>
    </source>
</evidence>
<feature type="transmembrane region" description="Helical" evidence="1">
    <location>
        <begin position="59"/>
        <end position="77"/>
    </location>
</feature>
<evidence type="ECO:0000256" key="1">
    <source>
        <dbReference type="SAM" id="Phobius"/>
    </source>
</evidence>
<keyword evidence="1" id="KW-0472">Membrane</keyword>
<accession>A0A844Y448</accession>
<dbReference type="AlphaFoldDB" id="A0A844Y448"/>
<gene>
    <name evidence="2" type="ORF">GRI42_13375</name>
</gene>
<proteinExistence type="predicted"/>
<name>A0A844Y448_9SPHN</name>
<evidence type="ECO:0000313" key="3">
    <source>
        <dbReference type="Proteomes" id="UP000444185"/>
    </source>
</evidence>
<feature type="transmembrane region" description="Helical" evidence="1">
    <location>
        <begin position="18"/>
        <end position="39"/>
    </location>
</feature>
<keyword evidence="3" id="KW-1185">Reference proteome</keyword>
<keyword evidence="1" id="KW-0812">Transmembrane</keyword>
<reference evidence="2 3" key="1">
    <citation type="submission" date="2019-12" db="EMBL/GenBank/DDBJ databases">
        <title>Genomic-based taxomic classification of the family Erythrobacteraceae.</title>
        <authorList>
            <person name="Xu L."/>
        </authorList>
    </citation>
    <scope>NUCLEOTIDE SEQUENCE [LARGE SCALE GENOMIC DNA]</scope>
    <source>
        <strain evidence="2 3">DSM 16225</strain>
    </source>
</reference>
<dbReference type="Proteomes" id="UP000444185">
    <property type="component" value="Unassembled WGS sequence"/>
</dbReference>
<keyword evidence="1" id="KW-1133">Transmembrane helix</keyword>
<sequence>MVRPDPLEGREAPRDIRYILATIAGGGVLVLGLIIIWNVANGATFAGNEGRDFSFGERLATGFFIALVGAGLLRHAANGFKRLDSDE</sequence>
<protein>
    <submittedName>
        <fullName evidence="2">Uncharacterized protein</fullName>
    </submittedName>
</protein>
<dbReference type="RefSeq" id="WP_160608953.1">
    <property type="nucleotide sequence ID" value="NZ_WTYF01000004.1"/>
</dbReference>